<evidence type="ECO:0000313" key="1">
    <source>
        <dbReference type="EMBL" id="KAJ8016065.1"/>
    </source>
</evidence>
<reference evidence="1" key="1">
    <citation type="submission" date="2021-05" db="EMBL/GenBank/DDBJ databases">
        <authorList>
            <person name="Pan Q."/>
            <person name="Jouanno E."/>
            <person name="Zahm M."/>
            <person name="Klopp C."/>
            <person name="Cabau C."/>
            <person name="Louis A."/>
            <person name="Berthelot C."/>
            <person name="Parey E."/>
            <person name="Roest Crollius H."/>
            <person name="Montfort J."/>
            <person name="Robinson-Rechavi M."/>
            <person name="Bouchez O."/>
            <person name="Lampietro C."/>
            <person name="Lopez Roques C."/>
            <person name="Donnadieu C."/>
            <person name="Postlethwait J."/>
            <person name="Bobe J."/>
            <person name="Dillon D."/>
            <person name="Chandos A."/>
            <person name="von Hippel F."/>
            <person name="Guiguen Y."/>
        </authorList>
    </citation>
    <scope>NUCLEOTIDE SEQUENCE</scope>
    <source>
        <strain evidence="1">YG-Jan2019</strain>
    </source>
</reference>
<comment type="caution">
    <text evidence="1">The sequence shown here is derived from an EMBL/GenBank/DDBJ whole genome shotgun (WGS) entry which is preliminary data.</text>
</comment>
<sequence length="80" mass="8745">MAVDAASSFSFCRASLDHNVPSEELSYQLPRRPGTSLTWHDGRGLKSPHTRTVKLLQQPGTEGIPVGMEEAHITSVTTRV</sequence>
<dbReference type="EMBL" id="CM055728">
    <property type="protein sequence ID" value="KAJ8016065.1"/>
    <property type="molecule type" value="Genomic_DNA"/>
</dbReference>
<gene>
    <name evidence="1" type="ORF">DPEC_G00003270</name>
</gene>
<dbReference type="Proteomes" id="UP001157502">
    <property type="component" value="Chromosome 1"/>
</dbReference>
<protein>
    <submittedName>
        <fullName evidence="1">Uncharacterized protein</fullName>
    </submittedName>
</protein>
<proteinExistence type="predicted"/>
<accession>A0ACC2HJY3</accession>
<keyword evidence="2" id="KW-1185">Reference proteome</keyword>
<organism evidence="1 2">
    <name type="scientific">Dallia pectoralis</name>
    <name type="common">Alaska blackfish</name>
    <dbReference type="NCBI Taxonomy" id="75939"/>
    <lineage>
        <taxon>Eukaryota</taxon>
        <taxon>Metazoa</taxon>
        <taxon>Chordata</taxon>
        <taxon>Craniata</taxon>
        <taxon>Vertebrata</taxon>
        <taxon>Euteleostomi</taxon>
        <taxon>Actinopterygii</taxon>
        <taxon>Neopterygii</taxon>
        <taxon>Teleostei</taxon>
        <taxon>Protacanthopterygii</taxon>
        <taxon>Esociformes</taxon>
        <taxon>Umbridae</taxon>
        <taxon>Dallia</taxon>
    </lineage>
</organism>
<evidence type="ECO:0000313" key="2">
    <source>
        <dbReference type="Proteomes" id="UP001157502"/>
    </source>
</evidence>
<name>A0ACC2HJY3_DALPE</name>